<evidence type="ECO:0000313" key="1">
    <source>
        <dbReference type="EMBL" id="RHZ10270.1"/>
    </source>
</evidence>
<dbReference type="AlphaFoldDB" id="A0A397F6T4"/>
<sequence>MGQVVPNRVVGLANLTLTPSSLTKAVQRQADLVLRKSATRGNVRELLPGQTVVLDTARTFETQQHDCMLDPMLFNVMHNCFALVRITAVARQYTRYFAALFTKSVFKTKDITSACTGTSYDNNNI</sequence>
<protein>
    <submittedName>
        <fullName evidence="1">Uncharacterized protein</fullName>
    </submittedName>
</protein>
<proteinExistence type="predicted"/>
<name>A0A397F6T4_APHAT</name>
<gene>
    <name evidence="1" type="ORF">DYB31_002966</name>
</gene>
<organism evidence="1 2">
    <name type="scientific">Aphanomyces astaci</name>
    <name type="common">Crayfish plague agent</name>
    <dbReference type="NCBI Taxonomy" id="112090"/>
    <lineage>
        <taxon>Eukaryota</taxon>
        <taxon>Sar</taxon>
        <taxon>Stramenopiles</taxon>
        <taxon>Oomycota</taxon>
        <taxon>Saprolegniomycetes</taxon>
        <taxon>Saprolegniales</taxon>
        <taxon>Verrucalvaceae</taxon>
        <taxon>Aphanomyces</taxon>
    </lineage>
</organism>
<dbReference type="Proteomes" id="UP000266196">
    <property type="component" value="Unassembled WGS sequence"/>
</dbReference>
<evidence type="ECO:0000313" key="2">
    <source>
        <dbReference type="Proteomes" id="UP000266196"/>
    </source>
</evidence>
<comment type="caution">
    <text evidence="1">The sequence shown here is derived from an EMBL/GenBank/DDBJ whole genome shotgun (WGS) entry which is preliminary data.</text>
</comment>
<reference evidence="1 2" key="1">
    <citation type="submission" date="2018-08" db="EMBL/GenBank/DDBJ databases">
        <title>Aphanomyces genome sequencing and annotation.</title>
        <authorList>
            <person name="Minardi D."/>
            <person name="Oidtmann B."/>
            <person name="Van Der Giezen M."/>
            <person name="Studholme D.J."/>
        </authorList>
    </citation>
    <scope>NUCLEOTIDE SEQUENCE [LARGE SCALE GENOMIC DNA]</scope>
    <source>
        <strain evidence="1 2">197901</strain>
    </source>
</reference>
<dbReference type="EMBL" id="QUTE01011318">
    <property type="protein sequence ID" value="RHZ10270.1"/>
    <property type="molecule type" value="Genomic_DNA"/>
</dbReference>
<dbReference type="VEuPathDB" id="FungiDB:H257_18430"/>
<accession>A0A397F6T4</accession>